<proteinExistence type="predicted"/>
<protein>
    <submittedName>
        <fullName evidence="1">Uncharacterized protein</fullName>
    </submittedName>
</protein>
<reference evidence="1 2" key="1">
    <citation type="submission" date="2015-09" db="EMBL/GenBank/DDBJ databases">
        <authorList>
            <consortium name="Pathogen Informatics"/>
        </authorList>
    </citation>
    <scope>NUCLEOTIDE SEQUENCE [LARGE SCALE GENOMIC DNA]</scope>
    <source>
        <strain evidence="1 2">2789STDY5834876</strain>
    </source>
</reference>
<name>A0A174BUT3_9FIRM</name>
<dbReference type="Proteomes" id="UP000095544">
    <property type="component" value="Unassembled WGS sequence"/>
</dbReference>
<organism evidence="1 2">
    <name type="scientific">Faecalicatena contorta</name>
    <dbReference type="NCBI Taxonomy" id="39482"/>
    <lineage>
        <taxon>Bacteria</taxon>
        <taxon>Bacillati</taxon>
        <taxon>Bacillota</taxon>
        <taxon>Clostridia</taxon>
        <taxon>Lachnospirales</taxon>
        <taxon>Lachnospiraceae</taxon>
        <taxon>Faecalicatena</taxon>
    </lineage>
</organism>
<sequence length="44" mass="5045">MYIEKGLEKITSSISPKELLDEAGSDSEKLQFEQLLKLFDEVLE</sequence>
<dbReference type="STRING" id="39482.ERS852491_01109"/>
<gene>
    <name evidence="1" type="ORF">ERS852491_01109</name>
</gene>
<dbReference type="AlphaFoldDB" id="A0A174BUT3"/>
<dbReference type="EMBL" id="CYZU01000008">
    <property type="protein sequence ID" value="CUO03919.1"/>
    <property type="molecule type" value="Genomic_DNA"/>
</dbReference>
<accession>A0A174BUT3</accession>
<evidence type="ECO:0000313" key="2">
    <source>
        <dbReference type="Proteomes" id="UP000095544"/>
    </source>
</evidence>
<dbReference type="RefSeq" id="WP_278312360.1">
    <property type="nucleotide sequence ID" value="NZ_CYZU01000008.1"/>
</dbReference>
<evidence type="ECO:0000313" key="1">
    <source>
        <dbReference type="EMBL" id="CUO03919.1"/>
    </source>
</evidence>